<dbReference type="InterPro" id="IPR011990">
    <property type="entry name" value="TPR-like_helical_dom_sf"/>
</dbReference>
<organism evidence="7 8">
    <name type="scientific">Coptis chinensis</name>
    <dbReference type="NCBI Taxonomy" id="261450"/>
    <lineage>
        <taxon>Eukaryota</taxon>
        <taxon>Viridiplantae</taxon>
        <taxon>Streptophyta</taxon>
        <taxon>Embryophyta</taxon>
        <taxon>Tracheophyta</taxon>
        <taxon>Spermatophyta</taxon>
        <taxon>Magnoliopsida</taxon>
        <taxon>Ranunculales</taxon>
        <taxon>Ranunculaceae</taxon>
        <taxon>Coptidoideae</taxon>
        <taxon>Coptis</taxon>
    </lineage>
</organism>
<gene>
    <name evidence="7" type="ORF">IFM89_033304</name>
</gene>
<dbReference type="Gene3D" id="1.25.40.10">
    <property type="entry name" value="Tetratricopeptide repeat domain"/>
    <property type="match status" value="1"/>
</dbReference>
<dbReference type="EMBL" id="JADFTS010000007">
    <property type="protein sequence ID" value="KAF9598959.1"/>
    <property type="molecule type" value="Genomic_DNA"/>
</dbReference>
<evidence type="ECO:0000313" key="8">
    <source>
        <dbReference type="Proteomes" id="UP000631114"/>
    </source>
</evidence>
<evidence type="ECO:0000256" key="2">
    <source>
        <dbReference type="ARBA" id="ARBA00008644"/>
    </source>
</evidence>
<evidence type="ECO:0000256" key="1">
    <source>
        <dbReference type="ARBA" id="ARBA00004123"/>
    </source>
</evidence>
<dbReference type="GO" id="GO:0071007">
    <property type="term" value="C:U2-type catalytic step 2 spliceosome"/>
    <property type="evidence" value="ECO:0007669"/>
    <property type="project" value="TreeGrafter"/>
</dbReference>
<evidence type="ECO:0000256" key="6">
    <source>
        <dbReference type="ARBA" id="ARBA00023242"/>
    </source>
</evidence>
<dbReference type="GO" id="GO:0000974">
    <property type="term" value="C:Prp19 complex"/>
    <property type="evidence" value="ECO:0007669"/>
    <property type="project" value="TreeGrafter"/>
</dbReference>
<dbReference type="PANTHER" id="PTHR11246:SF3">
    <property type="entry name" value="CROOKED NECK-LIKE PROTEIN 1"/>
    <property type="match status" value="1"/>
</dbReference>
<sequence length="212" mass="24563">MSCLTSNRIIVYRRECLKLIPHSKFSFAKIRLLVAQFEIRQKNIDGARKLLGNAIGRAPKDKVWISFAKFEAITGFEGKATAWRKRMTGLYSEQRKQRPPTLEVLFENAINHLRTSATELKEERAIFVRGVVTMESSFGDIGDVGIVQNKLPRSSKKGERSFRGWTLTGYEEYYDYIFPEEIAPYESQDSWPLYKWKKQKFSHTGGMRGVHM</sequence>
<evidence type="ECO:0000256" key="5">
    <source>
        <dbReference type="ARBA" id="ARBA00023187"/>
    </source>
</evidence>
<comment type="subcellular location">
    <subcellularLocation>
        <location evidence="1">Nucleus</location>
    </subcellularLocation>
</comment>
<comment type="caution">
    <text evidence="7">The sequence shown here is derived from an EMBL/GenBank/DDBJ whole genome shotgun (WGS) entry which is preliminary data.</text>
</comment>
<dbReference type="AlphaFoldDB" id="A0A835LPL4"/>
<protein>
    <submittedName>
        <fullName evidence="7">Uncharacterized protein</fullName>
    </submittedName>
</protein>
<proteinExistence type="inferred from homology"/>
<dbReference type="GO" id="GO:0000245">
    <property type="term" value="P:spliceosomal complex assembly"/>
    <property type="evidence" value="ECO:0007669"/>
    <property type="project" value="TreeGrafter"/>
</dbReference>
<name>A0A835LPL4_9MAGN</name>
<evidence type="ECO:0000256" key="3">
    <source>
        <dbReference type="ARBA" id="ARBA00022664"/>
    </source>
</evidence>
<feature type="non-terminal residue" evidence="7">
    <location>
        <position position="212"/>
    </location>
</feature>
<keyword evidence="6" id="KW-0539">Nucleus</keyword>
<dbReference type="SUPFAM" id="SSF48452">
    <property type="entry name" value="TPR-like"/>
    <property type="match status" value="1"/>
</dbReference>
<accession>A0A835LPL4</accession>
<dbReference type="PANTHER" id="PTHR11246">
    <property type="entry name" value="PRE-MRNA SPLICING FACTOR"/>
    <property type="match status" value="1"/>
</dbReference>
<dbReference type="OrthoDB" id="541719at2759"/>
<dbReference type="Proteomes" id="UP000631114">
    <property type="component" value="Unassembled WGS sequence"/>
</dbReference>
<dbReference type="InterPro" id="IPR045075">
    <property type="entry name" value="Syf1-like"/>
</dbReference>
<keyword evidence="4" id="KW-0677">Repeat</keyword>
<reference evidence="7 8" key="1">
    <citation type="submission" date="2020-10" db="EMBL/GenBank/DDBJ databases">
        <title>The Coptis chinensis genome and diversification of protoberbering-type alkaloids.</title>
        <authorList>
            <person name="Wang B."/>
            <person name="Shu S."/>
            <person name="Song C."/>
            <person name="Liu Y."/>
        </authorList>
    </citation>
    <scope>NUCLEOTIDE SEQUENCE [LARGE SCALE GENOMIC DNA]</scope>
    <source>
        <strain evidence="7">HL-2020</strain>
        <tissue evidence="7">Leaf</tissue>
    </source>
</reference>
<evidence type="ECO:0000313" key="7">
    <source>
        <dbReference type="EMBL" id="KAF9598959.1"/>
    </source>
</evidence>
<comment type="similarity">
    <text evidence="2">Belongs to the crooked-neck family.</text>
</comment>
<keyword evidence="5" id="KW-0508">mRNA splicing</keyword>
<keyword evidence="3" id="KW-0507">mRNA processing</keyword>
<evidence type="ECO:0000256" key="4">
    <source>
        <dbReference type="ARBA" id="ARBA00022737"/>
    </source>
</evidence>
<keyword evidence="8" id="KW-1185">Reference proteome</keyword>
<dbReference type="GO" id="GO:0071011">
    <property type="term" value="C:precatalytic spliceosome"/>
    <property type="evidence" value="ECO:0007669"/>
    <property type="project" value="TreeGrafter"/>
</dbReference>
<dbReference type="GO" id="GO:0071014">
    <property type="term" value="C:post-mRNA release spliceosomal complex"/>
    <property type="evidence" value="ECO:0007669"/>
    <property type="project" value="TreeGrafter"/>
</dbReference>